<evidence type="ECO:0000256" key="5">
    <source>
        <dbReference type="ARBA" id="ARBA00023288"/>
    </source>
</evidence>
<sequence>MGCINSKRDINDTHPNIFRVINVNEEGVELWAGDIEVNWANLTLYRKGKEPTRYVWPLRCLRRYGYDGDVFCFEAGRRCLTGEGIYSFRCRRAEHLFNLLQSHIEGNTYNASDENTNAAEGQSASNRHSTLSTGSGVMRPNSGILPSSYIIGGRTEVTSPSQVISPNGTIHSSSLQSRSSDTLAAEGNYLEPTPNRQQAPRFTSGMRLGSVGSGPISPDLISPGSPNSITNILEVTTLNPLPSTHTQSTGVSNLYQEFPLREHNNNKKLSLDIPPQENAPAEPQATTEGSVACSPSRVPDLVSQKSVCSPTASVDIDSSHMYMNIAPGEMKMTKSMSNPTHIESTDVVASTMTPTSTSLFRFTRMNSYGADPAERCYENLNPSEMKPLLTGRFPAAADAAKTSEPSTPTAENRVVNYIVLDLDHTPGGAGNGAAGSAPGETPGAIGGSLLPPESPKKAALGYATIDFNKTAALSNSTTPSSELESEGATRKTRHSSTIVTTRQSNSISD</sequence>
<dbReference type="EMBL" id="AJWK01020116">
    <property type="status" value="NOT_ANNOTATED_CDS"/>
    <property type="molecule type" value="Genomic_DNA"/>
</dbReference>
<evidence type="ECO:0000256" key="6">
    <source>
        <dbReference type="SAM" id="MobiDB-lite"/>
    </source>
</evidence>
<proteinExistence type="predicted"/>
<keyword evidence="4" id="KW-0472">Membrane</keyword>
<keyword evidence="9" id="KW-1185">Reference proteome</keyword>
<keyword evidence="2" id="KW-0597">Phosphoprotein</keyword>
<dbReference type="PROSITE" id="PS51064">
    <property type="entry name" value="IRS_PTB"/>
    <property type="match status" value="1"/>
</dbReference>
<dbReference type="PANTHER" id="PTHR21258">
    <property type="entry name" value="DOCKING PROTEIN RELATED"/>
    <property type="match status" value="1"/>
</dbReference>
<dbReference type="AlphaFoldDB" id="A0A1B0GJB6"/>
<protein>
    <recommendedName>
        <fullName evidence="7">IRS-type PTB domain-containing protein</fullName>
    </recommendedName>
</protein>
<feature type="compositionally biased region" description="Polar residues" evidence="6">
    <location>
        <begin position="111"/>
        <end position="135"/>
    </location>
</feature>
<dbReference type="VEuPathDB" id="VectorBase:LLOJ006221"/>
<dbReference type="GO" id="GO:0005068">
    <property type="term" value="F:transmembrane receptor protein tyrosine kinase adaptor activity"/>
    <property type="evidence" value="ECO:0007669"/>
    <property type="project" value="TreeGrafter"/>
</dbReference>
<feature type="compositionally biased region" description="Low complexity" evidence="6">
    <location>
        <begin position="274"/>
        <end position="285"/>
    </location>
</feature>
<feature type="domain" description="IRS-type PTB" evidence="7">
    <location>
        <begin position="10"/>
        <end position="114"/>
    </location>
</feature>
<dbReference type="GO" id="GO:0005104">
    <property type="term" value="F:fibroblast growth factor receptor binding"/>
    <property type="evidence" value="ECO:0007669"/>
    <property type="project" value="TreeGrafter"/>
</dbReference>
<evidence type="ECO:0000313" key="8">
    <source>
        <dbReference type="EnsemblMetazoa" id="LLOJ006221-PA"/>
    </source>
</evidence>
<evidence type="ECO:0000256" key="1">
    <source>
        <dbReference type="ARBA" id="ARBA00004370"/>
    </source>
</evidence>
<dbReference type="PANTHER" id="PTHR21258:SF55">
    <property type="entry name" value="FI23523P1"/>
    <property type="match status" value="1"/>
</dbReference>
<feature type="region of interest" description="Disordered" evidence="6">
    <location>
        <begin position="428"/>
        <end position="452"/>
    </location>
</feature>
<accession>A0A1B0GJB6</accession>
<feature type="region of interest" description="Disordered" evidence="6">
    <location>
        <begin position="469"/>
        <end position="509"/>
    </location>
</feature>
<reference evidence="8" key="1">
    <citation type="submission" date="2020-05" db="UniProtKB">
        <authorList>
            <consortium name="EnsemblMetazoa"/>
        </authorList>
    </citation>
    <scope>IDENTIFICATION</scope>
    <source>
        <strain evidence="8">Jacobina</strain>
    </source>
</reference>
<evidence type="ECO:0000256" key="3">
    <source>
        <dbReference type="ARBA" id="ARBA00022707"/>
    </source>
</evidence>
<dbReference type="GO" id="GO:0008543">
    <property type="term" value="P:fibroblast growth factor receptor signaling pathway"/>
    <property type="evidence" value="ECO:0007669"/>
    <property type="project" value="TreeGrafter"/>
</dbReference>
<evidence type="ECO:0000256" key="4">
    <source>
        <dbReference type="ARBA" id="ARBA00023136"/>
    </source>
</evidence>
<evidence type="ECO:0000259" key="7">
    <source>
        <dbReference type="PROSITE" id="PS51064"/>
    </source>
</evidence>
<organism evidence="8 9">
    <name type="scientific">Lutzomyia longipalpis</name>
    <name type="common">Sand fly</name>
    <dbReference type="NCBI Taxonomy" id="7200"/>
    <lineage>
        <taxon>Eukaryota</taxon>
        <taxon>Metazoa</taxon>
        <taxon>Ecdysozoa</taxon>
        <taxon>Arthropoda</taxon>
        <taxon>Hexapoda</taxon>
        <taxon>Insecta</taxon>
        <taxon>Pterygota</taxon>
        <taxon>Neoptera</taxon>
        <taxon>Endopterygota</taxon>
        <taxon>Diptera</taxon>
        <taxon>Nematocera</taxon>
        <taxon>Psychodoidea</taxon>
        <taxon>Psychodidae</taxon>
        <taxon>Lutzomyia</taxon>
        <taxon>Lutzomyia</taxon>
    </lineage>
</organism>
<comment type="subcellular location">
    <subcellularLocation>
        <location evidence="1">Membrane</location>
    </subcellularLocation>
</comment>
<feature type="compositionally biased region" description="Polar residues" evidence="6">
    <location>
        <begin position="495"/>
        <end position="509"/>
    </location>
</feature>
<evidence type="ECO:0000256" key="2">
    <source>
        <dbReference type="ARBA" id="ARBA00022553"/>
    </source>
</evidence>
<dbReference type="SMART" id="SM00310">
    <property type="entry name" value="PTBI"/>
    <property type="match status" value="1"/>
</dbReference>
<dbReference type="SMART" id="SM01244">
    <property type="entry name" value="IRS"/>
    <property type="match status" value="1"/>
</dbReference>
<name>A0A1B0GJB6_LUTLO</name>
<dbReference type="GO" id="GO:0005737">
    <property type="term" value="C:cytoplasm"/>
    <property type="evidence" value="ECO:0007669"/>
    <property type="project" value="TreeGrafter"/>
</dbReference>
<dbReference type="VEuPathDB" id="VectorBase:LLONM1_006885"/>
<dbReference type="Pfam" id="PF02174">
    <property type="entry name" value="IRS"/>
    <property type="match status" value="1"/>
</dbReference>
<dbReference type="Proteomes" id="UP000092461">
    <property type="component" value="Unassembled WGS sequence"/>
</dbReference>
<keyword evidence="3" id="KW-0519">Myristate</keyword>
<dbReference type="InterPro" id="IPR002404">
    <property type="entry name" value="IRS_PTB"/>
</dbReference>
<dbReference type="InterPro" id="IPR038742">
    <property type="entry name" value="FRS2_PTB"/>
</dbReference>
<dbReference type="CDD" id="cd01202">
    <property type="entry name" value="PTB_FRS2"/>
    <property type="match status" value="1"/>
</dbReference>
<dbReference type="GO" id="GO:0016020">
    <property type="term" value="C:membrane"/>
    <property type="evidence" value="ECO:0007669"/>
    <property type="project" value="UniProtKB-SubCell"/>
</dbReference>
<dbReference type="Gene3D" id="2.30.29.30">
    <property type="entry name" value="Pleckstrin-homology domain (PH domain)/Phosphotyrosine-binding domain (PTB)"/>
    <property type="match status" value="1"/>
</dbReference>
<dbReference type="InterPro" id="IPR011993">
    <property type="entry name" value="PH-like_dom_sf"/>
</dbReference>
<dbReference type="InterPro" id="IPR050996">
    <property type="entry name" value="Docking_Protein_DOK"/>
</dbReference>
<feature type="region of interest" description="Disordered" evidence="6">
    <location>
        <begin position="111"/>
        <end position="138"/>
    </location>
</feature>
<feature type="compositionally biased region" description="Polar residues" evidence="6">
    <location>
        <begin position="471"/>
        <end position="482"/>
    </location>
</feature>
<keyword evidence="5" id="KW-0449">Lipoprotein</keyword>
<feature type="region of interest" description="Disordered" evidence="6">
    <location>
        <begin position="267"/>
        <end position="300"/>
    </location>
</feature>
<evidence type="ECO:0000313" key="9">
    <source>
        <dbReference type="Proteomes" id="UP000092461"/>
    </source>
</evidence>
<dbReference type="SUPFAM" id="SSF50729">
    <property type="entry name" value="PH domain-like"/>
    <property type="match status" value="1"/>
</dbReference>
<dbReference type="EnsemblMetazoa" id="LLOJ006221-RA">
    <property type="protein sequence ID" value="LLOJ006221-PA"/>
    <property type="gene ID" value="LLOJ006221"/>
</dbReference>